<keyword evidence="5" id="KW-1185">Reference proteome</keyword>
<dbReference type="PANTHER" id="PTHR43884">
    <property type="entry name" value="ACYL-COA DEHYDROGENASE"/>
    <property type="match status" value="1"/>
</dbReference>
<evidence type="ECO:0000259" key="3">
    <source>
        <dbReference type="Pfam" id="PF08028"/>
    </source>
</evidence>
<dbReference type="AlphaFoldDB" id="T0I3Q0"/>
<feature type="domain" description="Acyl-CoA dehydrogenase/oxidase N-terminal" evidence="2">
    <location>
        <begin position="25"/>
        <end position="93"/>
    </location>
</feature>
<reference evidence="4 5" key="1">
    <citation type="journal article" date="2013" name="Genome Announc.">
        <title>Draft Genome Sequence of Sphingobium quisquiliarum Strain P25T, a Novel Hexachlorocyclohexane (HCH)-Degrading Bacterium Isolated from an HCH Dumpsite.</title>
        <authorList>
            <person name="Kumar Singh A."/>
            <person name="Sangwan N."/>
            <person name="Sharma A."/>
            <person name="Gupta V."/>
            <person name="Khurana J.P."/>
            <person name="Lal R."/>
        </authorList>
    </citation>
    <scope>NUCLEOTIDE SEQUENCE [LARGE SCALE GENOMIC DNA]</scope>
    <source>
        <strain evidence="4 5">P25</strain>
    </source>
</reference>
<dbReference type="SUPFAM" id="SSF47203">
    <property type="entry name" value="Acyl-CoA dehydrogenase C-terminal domain-like"/>
    <property type="match status" value="1"/>
</dbReference>
<evidence type="ECO:0000256" key="1">
    <source>
        <dbReference type="ARBA" id="ARBA00023002"/>
    </source>
</evidence>
<feature type="domain" description="Acyl-CoA dehydrogenase C-terminal" evidence="3">
    <location>
        <begin position="249"/>
        <end position="381"/>
    </location>
</feature>
<gene>
    <name evidence="4" type="ORF">L288_14365</name>
</gene>
<dbReference type="InterPro" id="IPR036250">
    <property type="entry name" value="AcylCo_DH-like_C"/>
</dbReference>
<dbReference type="GO" id="GO:0050660">
    <property type="term" value="F:flavin adenine dinucleotide binding"/>
    <property type="evidence" value="ECO:0007669"/>
    <property type="project" value="InterPro"/>
</dbReference>
<evidence type="ECO:0000313" key="5">
    <source>
        <dbReference type="Proteomes" id="UP000015525"/>
    </source>
</evidence>
<name>T0I3Q0_9SPHN</name>
<keyword evidence="1" id="KW-0560">Oxidoreductase</keyword>
<dbReference type="Pfam" id="PF02771">
    <property type="entry name" value="Acyl-CoA_dh_N"/>
    <property type="match status" value="1"/>
</dbReference>
<evidence type="ECO:0008006" key="6">
    <source>
        <dbReference type="Google" id="ProtNLM"/>
    </source>
</evidence>
<dbReference type="Gene3D" id="1.20.140.10">
    <property type="entry name" value="Butyryl-CoA Dehydrogenase, subunit A, domain 3"/>
    <property type="match status" value="1"/>
</dbReference>
<comment type="caution">
    <text evidence="4">The sequence shown here is derived from an EMBL/GenBank/DDBJ whole genome shotgun (WGS) entry which is preliminary data.</text>
</comment>
<proteinExistence type="predicted"/>
<dbReference type="InterPro" id="IPR013786">
    <property type="entry name" value="AcylCoA_DH/ox_N"/>
</dbReference>
<dbReference type="Proteomes" id="UP000015525">
    <property type="component" value="Unassembled WGS sequence"/>
</dbReference>
<organism evidence="4 5">
    <name type="scientific">Sphingobium quisquiliarum P25</name>
    <dbReference type="NCBI Taxonomy" id="1329909"/>
    <lineage>
        <taxon>Bacteria</taxon>
        <taxon>Pseudomonadati</taxon>
        <taxon>Pseudomonadota</taxon>
        <taxon>Alphaproteobacteria</taxon>
        <taxon>Sphingomonadales</taxon>
        <taxon>Sphingomonadaceae</taxon>
        <taxon>Sphingobium</taxon>
    </lineage>
</organism>
<dbReference type="InterPro" id="IPR009100">
    <property type="entry name" value="AcylCoA_DH/oxidase_NM_dom_sf"/>
</dbReference>
<dbReference type="PATRIC" id="fig|1329909.3.peg.2756"/>
<dbReference type="Gene3D" id="2.40.110.10">
    <property type="entry name" value="Butyryl-CoA Dehydrogenase, subunit A, domain 2"/>
    <property type="match status" value="1"/>
</dbReference>
<sequence length="406" mass="43572">MTATSAARSVPTEANGFISMAEGLRTDLRASASETEALGRIPDAIFDKLDQAGAFQMLSPAKYGGAQVDLQTYLHTIVETARGDMGVAWALNIINISNWGGAMILPRETADTIFSTPGGARLAGVFSARTLKSRQTAAGLHVEDGIWAFNSGINHANWDMLGVPIKDSGDQVIDEGLALIPCGELEILDDWDVIALRGSGSNSVRLRDYVVKPDYIGAFGKMRREGYVSPNVENELLYRISGTGWGALVLTFPIIGGGLGAIDHFLEKVEKRGIQYTQYLRQADAPVIHQHLGRATAKVNAALTIASSAAHLLEETARRGDTLTHMESFAIRRDCGMAASMVWEAVDLLASASGGSFIASSHPLNRVWRDVRAGTQHGAINIDTVMEAYGRQLCGLPSNMTMPGTE</sequence>
<dbReference type="PANTHER" id="PTHR43884:SF12">
    <property type="entry name" value="ISOVALERYL-COA DEHYDROGENASE, MITOCHONDRIAL-RELATED"/>
    <property type="match status" value="1"/>
</dbReference>
<evidence type="ECO:0000259" key="2">
    <source>
        <dbReference type="Pfam" id="PF02771"/>
    </source>
</evidence>
<evidence type="ECO:0000313" key="4">
    <source>
        <dbReference type="EMBL" id="EQB04259.1"/>
    </source>
</evidence>
<dbReference type="InterPro" id="IPR037069">
    <property type="entry name" value="AcylCoA_DH/ox_N_sf"/>
</dbReference>
<dbReference type="InterPro" id="IPR013107">
    <property type="entry name" value="Acyl-CoA_DH_C"/>
</dbReference>
<dbReference type="PIRSF" id="PIRSF016578">
    <property type="entry name" value="HsaA"/>
    <property type="match status" value="1"/>
</dbReference>
<dbReference type="GO" id="GO:0003995">
    <property type="term" value="F:acyl-CoA dehydrogenase activity"/>
    <property type="evidence" value="ECO:0007669"/>
    <property type="project" value="TreeGrafter"/>
</dbReference>
<accession>T0I3Q0</accession>
<dbReference type="EMBL" id="ATHO01000130">
    <property type="protein sequence ID" value="EQB04259.1"/>
    <property type="molecule type" value="Genomic_DNA"/>
</dbReference>
<dbReference type="Gene3D" id="1.10.540.10">
    <property type="entry name" value="Acyl-CoA dehydrogenase/oxidase, N-terminal domain"/>
    <property type="match status" value="1"/>
</dbReference>
<protein>
    <recommendedName>
        <fullName evidence="6">Acyl-CoA dehydrogenase C-terminal domain-containing protein</fullName>
    </recommendedName>
</protein>
<dbReference type="RefSeq" id="WP_021238992.1">
    <property type="nucleotide sequence ID" value="NZ_ATHO01000130.1"/>
</dbReference>
<dbReference type="InterPro" id="IPR046373">
    <property type="entry name" value="Acyl-CoA_Oxase/DH_mid-dom_sf"/>
</dbReference>
<dbReference type="Pfam" id="PF08028">
    <property type="entry name" value="Acyl-CoA_dh_2"/>
    <property type="match status" value="1"/>
</dbReference>
<dbReference type="SUPFAM" id="SSF56645">
    <property type="entry name" value="Acyl-CoA dehydrogenase NM domain-like"/>
    <property type="match status" value="1"/>
</dbReference>